<protein>
    <recommendedName>
        <fullName evidence="2">Peptidase M13 C-terminal domain-containing protein</fullName>
    </recommendedName>
</protein>
<dbReference type="GO" id="GO:0004222">
    <property type="term" value="F:metalloendopeptidase activity"/>
    <property type="evidence" value="ECO:0007669"/>
    <property type="project" value="InterPro"/>
</dbReference>
<evidence type="ECO:0000313" key="4">
    <source>
        <dbReference type="Proteomes" id="UP000275652"/>
    </source>
</evidence>
<accession>A0A9X8H7S3</accession>
<evidence type="ECO:0000313" key="3">
    <source>
        <dbReference type="EMBL" id="RLO03848.1"/>
    </source>
</evidence>
<dbReference type="PANTHER" id="PTHR11733:SF167">
    <property type="entry name" value="FI17812P1-RELATED"/>
    <property type="match status" value="1"/>
</dbReference>
<dbReference type="PRINTS" id="PR00786">
    <property type="entry name" value="NEPRILYSIN"/>
</dbReference>
<dbReference type="PANTHER" id="PTHR11733">
    <property type="entry name" value="ZINC METALLOPROTEASE FAMILY M13 NEPRILYSIN-RELATED"/>
    <property type="match status" value="1"/>
</dbReference>
<dbReference type="GO" id="GO:0016485">
    <property type="term" value="P:protein processing"/>
    <property type="evidence" value="ECO:0007669"/>
    <property type="project" value="TreeGrafter"/>
</dbReference>
<dbReference type="AlphaFoldDB" id="A0A9X8H7S3"/>
<organism evidence="3 4">
    <name type="scientific">Aphanomyces astaci</name>
    <name type="common">Crayfish plague agent</name>
    <dbReference type="NCBI Taxonomy" id="112090"/>
    <lineage>
        <taxon>Eukaryota</taxon>
        <taxon>Sar</taxon>
        <taxon>Stramenopiles</taxon>
        <taxon>Oomycota</taxon>
        <taxon>Saprolegniomycetes</taxon>
        <taxon>Saprolegniales</taxon>
        <taxon>Verrucalvaceae</taxon>
        <taxon>Aphanomyces</taxon>
    </lineage>
</organism>
<evidence type="ECO:0000256" key="1">
    <source>
        <dbReference type="ARBA" id="ARBA00007357"/>
    </source>
</evidence>
<comment type="caution">
    <text evidence="3">The sequence shown here is derived from an EMBL/GenBank/DDBJ whole genome shotgun (WGS) entry which is preliminary data.</text>
</comment>
<proteinExistence type="inferred from homology"/>
<reference evidence="3 4" key="1">
    <citation type="journal article" date="2018" name="J. Invertebr. Pathol.">
        <title>New genotyping method for the causative agent of crayfish plague (Aphanomyces astaci) based on whole genome data.</title>
        <authorList>
            <person name="Minardi D."/>
            <person name="Studholme D.J."/>
            <person name="van der Giezen M."/>
            <person name="Pretto T."/>
            <person name="Oidtmann B."/>
        </authorList>
    </citation>
    <scope>NUCLEOTIDE SEQUENCE [LARGE SCALE GENOMIC DNA]</scope>
    <source>
        <strain evidence="3 4">KB13</strain>
    </source>
</reference>
<dbReference type="InterPro" id="IPR018497">
    <property type="entry name" value="Peptidase_M13_C"/>
</dbReference>
<dbReference type="Proteomes" id="UP000275652">
    <property type="component" value="Unassembled WGS sequence"/>
</dbReference>
<sequence length="90" mass="9590">MNQIVFRAAILQKPLFDGLFDASQNFGAIGTVIGHEITHEFDNYGRKLDGDGNLSPEVTGAVLGNISGQISLGETIADNGGLKTSFHAYH</sequence>
<dbReference type="InterPro" id="IPR024079">
    <property type="entry name" value="MetalloPept_cat_dom_sf"/>
</dbReference>
<evidence type="ECO:0000259" key="2">
    <source>
        <dbReference type="Pfam" id="PF01431"/>
    </source>
</evidence>
<dbReference type="GO" id="GO:0005886">
    <property type="term" value="C:plasma membrane"/>
    <property type="evidence" value="ECO:0007669"/>
    <property type="project" value="TreeGrafter"/>
</dbReference>
<dbReference type="SUPFAM" id="SSF55486">
    <property type="entry name" value="Metalloproteases ('zincins'), catalytic domain"/>
    <property type="match status" value="1"/>
</dbReference>
<gene>
    <name evidence="3" type="ORF">DYB28_007543</name>
</gene>
<comment type="similarity">
    <text evidence="1">Belongs to the peptidase M13 family.</text>
</comment>
<dbReference type="InterPro" id="IPR000718">
    <property type="entry name" value="Peptidase_M13"/>
</dbReference>
<dbReference type="EMBL" id="QUTI01030067">
    <property type="protein sequence ID" value="RLO03848.1"/>
    <property type="molecule type" value="Genomic_DNA"/>
</dbReference>
<dbReference type="Gene3D" id="3.40.390.10">
    <property type="entry name" value="Collagenase (Catalytic Domain)"/>
    <property type="match status" value="1"/>
</dbReference>
<dbReference type="Pfam" id="PF01431">
    <property type="entry name" value="Peptidase_M13"/>
    <property type="match status" value="1"/>
</dbReference>
<feature type="domain" description="Peptidase M13 C-terminal" evidence="2">
    <location>
        <begin position="1"/>
        <end position="56"/>
    </location>
</feature>
<dbReference type="PROSITE" id="PS51885">
    <property type="entry name" value="NEPRILYSIN"/>
    <property type="match status" value="1"/>
</dbReference>
<name>A0A9X8H7S3_APHAT</name>